<dbReference type="PANTHER" id="PTHR47843">
    <property type="entry name" value="BTB DOMAIN-CONTAINING PROTEIN-RELATED"/>
    <property type="match status" value="1"/>
</dbReference>
<evidence type="ECO:0000313" key="3">
    <source>
        <dbReference type="Proteomes" id="UP001152300"/>
    </source>
</evidence>
<comment type="caution">
    <text evidence="2">The sequence shown here is derived from an EMBL/GenBank/DDBJ whole genome shotgun (WGS) entry which is preliminary data.</text>
</comment>
<dbReference type="EMBL" id="JAPEIS010000001">
    <property type="protein sequence ID" value="KAJ8071942.1"/>
    <property type="molecule type" value="Genomic_DNA"/>
</dbReference>
<proteinExistence type="predicted"/>
<dbReference type="SUPFAM" id="SSF54695">
    <property type="entry name" value="POZ domain"/>
    <property type="match status" value="1"/>
</dbReference>
<organism evidence="2 3">
    <name type="scientific">Sclerotinia nivalis</name>
    <dbReference type="NCBI Taxonomy" id="352851"/>
    <lineage>
        <taxon>Eukaryota</taxon>
        <taxon>Fungi</taxon>
        <taxon>Dikarya</taxon>
        <taxon>Ascomycota</taxon>
        <taxon>Pezizomycotina</taxon>
        <taxon>Leotiomycetes</taxon>
        <taxon>Helotiales</taxon>
        <taxon>Sclerotiniaceae</taxon>
        <taxon>Sclerotinia</taxon>
    </lineage>
</organism>
<accession>A0A9X0DRM2</accession>
<gene>
    <name evidence="2" type="ORF">OCU04_002246</name>
</gene>
<dbReference type="CDD" id="cd18186">
    <property type="entry name" value="BTB_POZ_ZBTB_KLHL-like"/>
    <property type="match status" value="1"/>
</dbReference>
<dbReference type="Gene3D" id="3.30.710.10">
    <property type="entry name" value="Potassium Channel Kv1.1, Chain A"/>
    <property type="match status" value="1"/>
</dbReference>
<feature type="domain" description="BTB" evidence="1">
    <location>
        <begin position="24"/>
        <end position="91"/>
    </location>
</feature>
<dbReference type="InterPro" id="IPR000210">
    <property type="entry name" value="BTB/POZ_dom"/>
</dbReference>
<dbReference type="SMART" id="SM00225">
    <property type="entry name" value="BTB"/>
    <property type="match status" value="1"/>
</dbReference>
<sequence>MASPSTSTSSVVSPFLSFIGVEMVDLYVGPSKTHYRVHKAFLCSKIPYFNKMFNSNFSEALSNSATFPEDSTEAFDILIEWLYTGSLRPLELNLSSQKCNWNVYSFYILVDKLCMSDLMNETMDFKRRFDYENSRIMRFNTARNICASSPQGSKLRLYALNCTWLSLFVVQASDIRFDELLSVALYNDSDFSDDFLTIFEDKIGDRRCVEPRVGNDGLYHVHGKGISCSCPPDARKDD</sequence>
<evidence type="ECO:0000259" key="1">
    <source>
        <dbReference type="PROSITE" id="PS50097"/>
    </source>
</evidence>
<dbReference type="AlphaFoldDB" id="A0A9X0DRM2"/>
<dbReference type="InterPro" id="IPR011333">
    <property type="entry name" value="SKP1/BTB/POZ_sf"/>
</dbReference>
<dbReference type="PANTHER" id="PTHR47843:SF3">
    <property type="entry name" value="BTB DOMAIN-CONTAINING PROTEIN"/>
    <property type="match status" value="1"/>
</dbReference>
<protein>
    <recommendedName>
        <fullName evidence="1">BTB domain-containing protein</fullName>
    </recommendedName>
</protein>
<keyword evidence="3" id="KW-1185">Reference proteome</keyword>
<evidence type="ECO:0000313" key="2">
    <source>
        <dbReference type="EMBL" id="KAJ8071942.1"/>
    </source>
</evidence>
<name>A0A9X0DRM2_9HELO</name>
<reference evidence="2" key="1">
    <citation type="submission" date="2022-11" db="EMBL/GenBank/DDBJ databases">
        <title>Genome Resource of Sclerotinia nivalis Strain SnTB1, a Plant Pathogen Isolated from American Ginseng.</title>
        <authorList>
            <person name="Fan S."/>
        </authorList>
    </citation>
    <scope>NUCLEOTIDE SEQUENCE</scope>
    <source>
        <strain evidence="2">SnTB1</strain>
    </source>
</reference>
<dbReference type="OrthoDB" id="6359816at2759"/>
<dbReference type="PROSITE" id="PS50097">
    <property type="entry name" value="BTB"/>
    <property type="match status" value="1"/>
</dbReference>
<dbReference type="Proteomes" id="UP001152300">
    <property type="component" value="Unassembled WGS sequence"/>
</dbReference>
<dbReference type="Pfam" id="PF00651">
    <property type="entry name" value="BTB"/>
    <property type="match status" value="1"/>
</dbReference>